<protein>
    <submittedName>
        <fullName evidence="1">Uncharacterized protein</fullName>
    </submittedName>
</protein>
<evidence type="ECO:0000313" key="1">
    <source>
        <dbReference type="EMBL" id="TWA74066.1"/>
    </source>
</evidence>
<dbReference type="Proteomes" id="UP000316083">
    <property type="component" value="Unassembled WGS sequence"/>
</dbReference>
<accession>A0A560BN87</accession>
<sequence length="171" mass="18699">MFSLVARCHGACGSAKKPLILMVDTEAELRREDAAITQDLMSAGGRTVRKLRAPVPFLLGKVDTQGMLDSVEESRRDAEVSLTEQQTALERLRGAERDLRDAVAELERLTAPGLAASLAEFDRIAQDRAPIEVIRAARADLPATEETIREATAEKGRIEGALQGVREHRRG</sequence>
<evidence type="ECO:0000313" key="2">
    <source>
        <dbReference type="Proteomes" id="UP000316083"/>
    </source>
</evidence>
<reference evidence="1 2" key="1">
    <citation type="submission" date="2019-06" db="EMBL/GenBank/DDBJ databases">
        <title>Genomic Encyclopedia of Type Strains, Phase IV (KMG-V): Genome sequencing to study the core and pangenomes of soil and plant-associated prokaryotes.</title>
        <authorList>
            <person name="Whitman W."/>
        </authorList>
    </citation>
    <scope>NUCLEOTIDE SEQUENCE [LARGE SCALE GENOMIC DNA]</scope>
    <source>
        <strain evidence="1 2">BR 11796</strain>
    </source>
</reference>
<dbReference type="AlphaFoldDB" id="A0A560BN87"/>
<proteinExistence type="predicted"/>
<comment type="caution">
    <text evidence="1">The sequence shown here is derived from an EMBL/GenBank/DDBJ whole genome shotgun (WGS) entry which is preliminary data.</text>
</comment>
<dbReference type="EMBL" id="VITF01000001">
    <property type="protein sequence ID" value="TWA74066.1"/>
    <property type="molecule type" value="Genomic_DNA"/>
</dbReference>
<organism evidence="1 2">
    <name type="scientific">Azospirillum brasilense</name>
    <dbReference type="NCBI Taxonomy" id="192"/>
    <lineage>
        <taxon>Bacteria</taxon>
        <taxon>Pseudomonadati</taxon>
        <taxon>Pseudomonadota</taxon>
        <taxon>Alphaproteobacteria</taxon>
        <taxon>Rhodospirillales</taxon>
        <taxon>Azospirillaceae</taxon>
        <taxon>Azospirillum</taxon>
    </lineage>
</organism>
<gene>
    <name evidence="1" type="ORF">FBZ82_10179</name>
</gene>
<name>A0A560BN87_AZOBR</name>